<feature type="compositionally biased region" description="Basic and acidic residues" evidence="4">
    <location>
        <begin position="112"/>
        <end position="134"/>
    </location>
</feature>
<evidence type="ECO:0000256" key="3">
    <source>
        <dbReference type="ARBA" id="ARBA00023242"/>
    </source>
</evidence>
<dbReference type="Proteomes" id="UP001146793">
    <property type="component" value="Unassembled WGS sequence"/>
</dbReference>
<dbReference type="Pfam" id="PF04935">
    <property type="entry name" value="SURF6"/>
    <property type="match status" value="1"/>
</dbReference>
<dbReference type="GO" id="GO:0003677">
    <property type="term" value="F:DNA binding"/>
    <property type="evidence" value="ECO:0007669"/>
    <property type="project" value="TreeGrafter"/>
</dbReference>
<evidence type="ECO:0000313" key="8">
    <source>
        <dbReference type="Proteomes" id="UP001146793"/>
    </source>
</evidence>
<comment type="similarity">
    <text evidence="2">Belongs to the SURF6 family.</text>
</comment>
<dbReference type="InterPro" id="IPR029190">
    <property type="entry name" value="Rrp14/SURF6_C"/>
</dbReference>
<evidence type="ECO:0000256" key="4">
    <source>
        <dbReference type="SAM" id="MobiDB-lite"/>
    </source>
</evidence>
<evidence type="ECO:0000313" key="7">
    <source>
        <dbReference type="EMBL" id="KAJ3444973.1"/>
    </source>
</evidence>
<dbReference type="PANTHER" id="PTHR14369">
    <property type="entry name" value="SURFEIT LOCUS PROTEIN 6"/>
    <property type="match status" value="1"/>
</dbReference>
<feature type="region of interest" description="Disordered" evidence="4">
    <location>
        <begin position="92"/>
        <end position="149"/>
    </location>
</feature>
<dbReference type="InterPro" id="IPR029188">
    <property type="entry name" value="Rrp14_N"/>
</dbReference>
<feature type="compositionally biased region" description="Basic residues" evidence="4">
    <location>
        <begin position="250"/>
        <end position="267"/>
    </location>
</feature>
<evidence type="ECO:0000256" key="2">
    <source>
        <dbReference type="ARBA" id="ARBA00005904"/>
    </source>
</evidence>
<dbReference type="PANTHER" id="PTHR14369:SF0">
    <property type="entry name" value="SURFEIT LOCUS PROTEIN 6"/>
    <property type="match status" value="1"/>
</dbReference>
<dbReference type="GO" id="GO:0042274">
    <property type="term" value="P:ribosomal small subunit biogenesis"/>
    <property type="evidence" value="ECO:0007669"/>
    <property type="project" value="TreeGrafter"/>
</dbReference>
<feature type="domain" description="Ribosomal RNA-processing protein 14 N-terminal" evidence="6">
    <location>
        <begin position="18"/>
        <end position="79"/>
    </location>
</feature>
<comment type="subcellular location">
    <subcellularLocation>
        <location evidence="1">Nucleus</location>
    </subcellularLocation>
</comment>
<organism evidence="7 8">
    <name type="scientific">Anaeramoeba flamelloides</name>
    <dbReference type="NCBI Taxonomy" id="1746091"/>
    <lineage>
        <taxon>Eukaryota</taxon>
        <taxon>Metamonada</taxon>
        <taxon>Anaeramoebidae</taxon>
        <taxon>Anaeramoeba</taxon>
    </lineage>
</organism>
<gene>
    <name evidence="7" type="ORF">M0812_10836</name>
</gene>
<keyword evidence="3" id="KW-0539">Nucleus</keyword>
<dbReference type="AlphaFoldDB" id="A0AAV7ZTQ9"/>
<name>A0AAV7ZTQ9_9EUKA</name>
<evidence type="ECO:0000259" key="6">
    <source>
        <dbReference type="Pfam" id="PF15459"/>
    </source>
</evidence>
<dbReference type="EMBL" id="JANTQA010000023">
    <property type="protein sequence ID" value="KAJ3444973.1"/>
    <property type="molecule type" value="Genomic_DNA"/>
</dbReference>
<evidence type="ECO:0000256" key="1">
    <source>
        <dbReference type="ARBA" id="ARBA00004123"/>
    </source>
</evidence>
<feature type="region of interest" description="Disordered" evidence="4">
    <location>
        <begin position="246"/>
        <end position="300"/>
    </location>
</feature>
<dbReference type="InterPro" id="IPR007019">
    <property type="entry name" value="SURF6"/>
</dbReference>
<dbReference type="Pfam" id="PF15459">
    <property type="entry name" value="RRP14"/>
    <property type="match status" value="1"/>
</dbReference>
<comment type="caution">
    <text evidence="7">The sequence shown here is derived from an EMBL/GenBank/DDBJ whole genome shotgun (WGS) entry which is preliminary data.</text>
</comment>
<feature type="compositionally biased region" description="Basic and acidic residues" evidence="4">
    <location>
        <begin position="268"/>
        <end position="291"/>
    </location>
</feature>
<protein>
    <submittedName>
        <fullName evidence="7">Surfeit locus protein</fullName>
    </submittedName>
</protein>
<feature type="compositionally biased region" description="Basic and acidic residues" evidence="4">
    <location>
        <begin position="57"/>
        <end position="74"/>
    </location>
</feature>
<evidence type="ECO:0000259" key="5">
    <source>
        <dbReference type="Pfam" id="PF04935"/>
    </source>
</evidence>
<feature type="region of interest" description="Disordered" evidence="4">
    <location>
        <begin position="53"/>
        <end position="74"/>
    </location>
</feature>
<accession>A0AAV7ZTQ9</accession>
<reference evidence="7" key="1">
    <citation type="submission" date="2022-08" db="EMBL/GenBank/DDBJ databases">
        <title>Novel sulphate-reducing endosymbionts in the free-living metamonad Anaeramoeba.</title>
        <authorList>
            <person name="Jerlstrom-Hultqvist J."/>
            <person name="Cepicka I."/>
            <person name="Gallot-Lavallee L."/>
            <person name="Salas-Leiva D."/>
            <person name="Curtis B.A."/>
            <person name="Zahonova K."/>
            <person name="Pipaliya S."/>
            <person name="Dacks J."/>
            <person name="Roger A.J."/>
        </authorList>
    </citation>
    <scope>NUCLEOTIDE SEQUENCE</scope>
    <source>
        <strain evidence="7">Busselton2</strain>
    </source>
</reference>
<feature type="domain" description="Ribosomal RNA-processing protein 14/surfeit locus protein 6 C-terminal" evidence="5">
    <location>
        <begin position="126"/>
        <end position="297"/>
    </location>
</feature>
<dbReference type="GO" id="GO:0042273">
    <property type="term" value="P:ribosomal large subunit biogenesis"/>
    <property type="evidence" value="ECO:0007669"/>
    <property type="project" value="TreeGrafter"/>
</dbReference>
<dbReference type="GO" id="GO:0005730">
    <property type="term" value="C:nucleolus"/>
    <property type="evidence" value="ECO:0007669"/>
    <property type="project" value="TreeGrafter"/>
</dbReference>
<dbReference type="GO" id="GO:0003723">
    <property type="term" value="F:RNA binding"/>
    <property type="evidence" value="ECO:0007669"/>
    <property type="project" value="TreeGrafter"/>
</dbReference>
<sequence>MIMENVEQTEDKNSINDRIEENEKYFSEMLNTISSRVYFSEYYEPPKVHQYMRKKEKKENKRIRDEIVKKNKTEHYDPTKAYTINQMKFIVEKQEKNKGKQQPSRKRKQMGGKKDLKKTVGKKNSNEKEGKDALSRNQKRKEKNKRQHKLKMIAKAKKIKKAKKEKKIQDRLDYQARHSSVKYSKIDFGKKNKTDVKKRSLKSQLKEAEQIQNKIKNGDGMNLDKDVKSKLMKNALKKVKGVKVKDDVKRIKKTMKRVQKKKEKSKKKWNERNKQQKKEQKERMKKREVNLKKKKTRGKK</sequence>
<proteinExistence type="inferred from homology"/>
<feature type="compositionally biased region" description="Basic residues" evidence="4">
    <location>
        <begin position="137"/>
        <end position="149"/>
    </location>
</feature>